<evidence type="ECO:0000313" key="2">
    <source>
        <dbReference type="EMBL" id="RJG17201.1"/>
    </source>
</evidence>
<gene>
    <name evidence="2" type="ORF">D4A39_10725</name>
</gene>
<organism evidence="2 3">
    <name type="scientific">Alcanivorax profundi</name>
    <dbReference type="NCBI Taxonomy" id="2338368"/>
    <lineage>
        <taxon>Bacteria</taxon>
        <taxon>Pseudomonadati</taxon>
        <taxon>Pseudomonadota</taxon>
        <taxon>Gammaproteobacteria</taxon>
        <taxon>Oceanospirillales</taxon>
        <taxon>Alcanivoracaceae</taxon>
        <taxon>Alcanivorax</taxon>
    </lineage>
</organism>
<dbReference type="PROSITE" id="PS51257">
    <property type="entry name" value="PROKAR_LIPOPROTEIN"/>
    <property type="match status" value="1"/>
</dbReference>
<protein>
    <recommendedName>
        <fullName evidence="4">NHL repeat containing protein</fullName>
    </recommendedName>
</protein>
<accession>A0A418XWJ0</accession>
<keyword evidence="1" id="KW-0732">Signal</keyword>
<evidence type="ECO:0000256" key="1">
    <source>
        <dbReference type="SAM" id="SignalP"/>
    </source>
</evidence>
<sequence length="666" mass="68589">MNANGKGFLWLSPLAMAVALAACGSDDNDRGRITLPGEQPGNQLLMMHNGSSNAGQVDLLDGRLNVIQTFNADANEGIALDLLGNLYAANDSGGAPSRLQALHKVVERSDNASAVSTLDRSLPAAGSMTLKGIAIAHEAGLVMAANLGGNSIEVFGTAAGENAVPLASTPLAGNAWDLVYDEPSDRLFLAMTNGTVVVVDDYVAGGFMATPSRTLTPDTAGTVSNIHGIAYQADTDTLVITDVGDAAVADDGRLYVIGNASTANGTVTPSRSLFGPATMMGNPVDLVLDGDKAYIAEKSNDAVLVYNNVVSGNSGDVAPDNVVDSTKPESLVLVVNQPVLADLSDIDESGTGFTGVAVTSNAPASPSDPDVVVLDLDLGAMQRGFTTGLDRESLGFNQMGDAYITYDTGLAVINRLATGRDGEMFAASRDRLIEGANTGLSSPKGFDVADQQGWVLVTDNGDPAVRVYGAQAGGDVAPLFSTSLSVAPWDLDYDPDEDRLYVALTDGSVAVFDEYSTRRGSAGADRVITPAEGGVAFAAPTNLHGIVHVAETDQLILSDVGSGANPTDGKLYVLGNASGADGLTEVSVRIDDGDNNAVGATQLGNPVDIAFDGEHLYVAEKSQGMVLRFDNILSSAGGDVAPSLTWMQSAPESVSLISDDLGRSPE</sequence>
<dbReference type="Proteomes" id="UP000283734">
    <property type="component" value="Unassembled WGS sequence"/>
</dbReference>
<reference evidence="2 3" key="1">
    <citation type="submission" date="2018-09" db="EMBL/GenBank/DDBJ databases">
        <title>Alcanivorax profundi sp. nov., isolated from 1000 m-depth seawater of the Mariana Trench.</title>
        <authorList>
            <person name="Liu J."/>
        </authorList>
    </citation>
    <scope>NUCLEOTIDE SEQUENCE [LARGE SCALE GENOMIC DNA]</scope>
    <source>
        <strain evidence="2 3">MTEO17</strain>
    </source>
</reference>
<feature type="chain" id="PRO_5019558268" description="NHL repeat containing protein" evidence="1">
    <location>
        <begin position="22"/>
        <end position="666"/>
    </location>
</feature>
<evidence type="ECO:0008006" key="4">
    <source>
        <dbReference type="Google" id="ProtNLM"/>
    </source>
</evidence>
<proteinExistence type="predicted"/>
<dbReference type="EMBL" id="QYYA01000003">
    <property type="protein sequence ID" value="RJG17201.1"/>
    <property type="molecule type" value="Genomic_DNA"/>
</dbReference>
<dbReference type="OrthoDB" id="834772at2"/>
<name>A0A418XWJ0_9GAMM</name>
<dbReference type="SUPFAM" id="SSF50974">
    <property type="entry name" value="Nitrous oxide reductase, N-terminal domain"/>
    <property type="match status" value="1"/>
</dbReference>
<dbReference type="AlphaFoldDB" id="A0A418XWJ0"/>
<dbReference type="RefSeq" id="WP_119918087.1">
    <property type="nucleotide sequence ID" value="NZ_QYYA01000003.1"/>
</dbReference>
<dbReference type="InterPro" id="IPR011045">
    <property type="entry name" value="N2O_reductase_N"/>
</dbReference>
<keyword evidence="3" id="KW-1185">Reference proteome</keyword>
<dbReference type="SUPFAM" id="SSF75011">
    <property type="entry name" value="3-carboxy-cis,cis-mucoante lactonizing enzyme"/>
    <property type="match status" value="1"/>
</dbReference>
<comment type="caution">
    <text evidence="2">The sequence shown here is derived from an EMBL/GenBank/DDBJ whole genome shotgun (WGS) entry which is preliminary data.</text>
</comment>
<evidence type="ECO:0000313" key="3">
    <source>
        <dbReference type="Proteomes" id="UP000283734"/>
    </source>
</evidence>
<feature type="signal peptide" evidence="1">
    <location>
        <begin position="1"/>
        <end position="21"/>
    </location>
</feature>